<keyword evidence="2" id="KW-0732">Signal</keyword>
<dbReference type="GO" id="GO:0060271">
    <property type="term" value="P:cilium assembly"/>
    <property type="evidence" value="ECO:0007669"/>
    <property type="project" value="InterPro"/>
</dbReference>
<dbReference type="EMBL" id="JAZGQO010000006">
    <property type="protein sequence ID" value="KAK6185155.1"/>
    <property type="molecule type" value="Genomic_DNA"/>
</dbReference>
<feature type="transmembrane region" description="Helical" evidence="1">
    <location>
        <begin position="916"/>
        <end position="933"/>
    </location>
</feature>
<evidence type="ECO:0000256" key="1">
    <source>
        <dbReference type="SAM" id="Phobius"/>
    </source>
</evidence>
<feature type="signal peptide" evidence="2">
    <location>
        <begin position="1"/>
        <end position="21"/>
    </location>
</feature>
<reference evidence="3 4" key="1">
    <citation type="submission" date="2024-01" db="EMBL/GenBank/DDBJ databases">
        <title>The genome of the rayed Mediterranean limpet Patella caerulea (Linnaeus, 1758).</title>
        <authorList>
            <person name="Anh-Thu Weber A."/>
            <person name="Halstead-Nussloch G."/>
        </authorList>
    </citation>
    <scope>NUCLEOTIDE SEQUENCE [LARGE SCALE GENOMIC DNA]</scope>
    <source>
        <strain evidence="3">AATW-2023a</strain>
        <tissue evidence="3">Whole specimen</tissue>
    </source>
</reference>
<dbReference type="InterPro" id="IPR019170">
    <property type="entry name" value="Meckelin"/>
</dbReference>
<gene>
    <name evidence="3" type="ORF">SNE40_007450</name>
</gene>
<feature type="transmembrane region" description="Helical" evidence="1">
    <location>
        <begin position="505"/>
        <end position="522"/>
    </location>
</feature>
<comment type="caution">
    <text evidence="3">The sequence shown here is derived from an EMBL/GenBank/DDBJ whole genome shotgun (WGS) entry which is preliminary data.</text>
</comment>
<feature type="transmembrane region" description="Helical" evidence="1">
    <location>
        <begin position="590"/>
        <end position="610"/>
    </location>
</feature>
<dbReference type="Pfam" id="PF09773">
    <property type="entry name" value="Meckelin"/>
    <property type="match status" value="1"/>
</dbReference>
<dbReference type="AlphaFoldDB" id="A0AAN8JXY6"/>
<dbReference type="GO" id="GO:0036038">
    <property type="term" value="C:MKS complex"/>
    <property type="evidence" value="ECO:0007669"/>
    <property type="project" value="InterPro"/>
</dbReference>
<sequence length="981" mass="111544">MAANCLHFTFLILYFGRCTWSQSVFFNFKKPSDCQSENTPNIPQYYDISTLSCKDCSQPKTFQRTSSDGLRCECQPGYKHVKNFGGSEITCEACGANQAASDDGWECVSCETGFIPETKTCQGCQPSQVSVERKVDGNWATINTTVCQTCAPFTHLNADGSRCVRCNDVLSVRGDLSTCQCPNDENENSAGGYCFNAGDLAPDNNQLYAIPLEVGGSKQSYFFKQNVRSADVMCRVHKNVSACHTLANMCTLLFYDPGSSRTGSNQACTLLKAIPVTNDVKPEILIDDDAEDIIYNDGIPTSYTFTPQMFIKFKVARYSLEGNFLGFSDVTGGVLQLCENNENILNAAYVFGTVYSKSCSISARSFWDTTKYPLEFYDLYLEYEENAVTQLYTIPIRILNYRDLRSDEANREEIRKWQLVRRFFLVDNVATVTTENENATVVRYAKSIHLSMELQSETSNGKIYVPYFTIEYGEVDREAAESNTQVSVSFSVSYTMSQSKYFRDFQIAAGIVGSLSFLYAGYRTWVWSKRAGRISIDFATLMNFIFFLSAALSNCFFVVNFGIAFYWLVFFKRQDAAYLVHPSGQSLLEWQILFGFSFALKVLNVLHLIVMQCMVDIFFIDWERPVARAINNQSQDKRAGQEMPVSIWRTYFVANEWNELQGIRKINKIFQIFAVVFFLSVVGFENVTTLDPNGSVLKSDDDYKSETSYVFRYAIAVLVYLLVAVVQYIFFTFIYERFIEDKVRQFVDLCSMSNISVFIMSNARYGYYIHGRSVHGRADTNMKEMYDMMKKEEEDMCGKRGLEPNSEEQTFQMSIPLKLRAKYEQIYIPIALEKASVVGRMEQGKGRTPGSPLDKSIEAYTSMNKFLGAYIDHSVKDLDYKIIRKGIIENIMDTEFQDSLDQGILYNDNGHSFDQVLLFGNEITLILFDILFFCMVDHIATNFVLAGIITYLATELVTMIRVAGGKRNLARKTLVDERFLI</sequence>
<dbReference type="Proteomes" id="UP001347796">
    <property type="component" value="Unassembled WGS sequence"/>
</dbReference>
<feature type="transmembrane region" description="Helical" evidence="1">
    <location>
        <begin position="710"/>
        <end position="735"/>
    </location>
</feature>
<dbReference type="PANTHER" id="PTHR21274:SF0">
    <property type="entry name" value="MECKELIN"/>
    <property type="match status" value="1"/>
</dbReference>
<feature type="transmembrane region" description="Helical" evidence="1">
    <location>
        <begin position="939"/>
        <end position="962"/>
    </location>
</feature>
<proteinExistence type="predicted"/>
<evidence type="ECO:0000313" key="4">
    <source>
        <dbReference type="Proteomes" id="UP001347796"/>
    </source>
</evidence>
<keyword evidence="1" id="KW-1133">Transmembrane helix</keyword>
<keyword evidence="1" id="KW-0812">Transmembrane</keyword>
<evidence type="ECO:0000256" key="2">
    <source>
        <dbReference type="SAM" id="SignalP"/>
    </source>
</evidence>
<feature type="transmembrane region" description="Helical" evidence="1">
    <location>
        <begin position="543"/>
        <end position="570"/>
    </location>
</feature>
<evidence type="ECO:0000313" key="3">
    <source>
        <dbReference type="EMBL" id="KAK6185155.1"/>
    </source>
</evidence>
<name>A0AAN8JXY6_PATCE</name>
<keyword evidence="1" id="KW-0472">Membrane</keyword>
<accession>A0AAN8JXY6</accession>
<protein>
    <recommendedName>
        <fullName evidence="5">Meckelin</fullName>
    </recommendedName>
</protein>
<organism evidence="3 4">
    <name type="scientific">Patella caerulea</name>
    <name type="common">Rayed Mediterranean limpet</name>
    <dbReference type="NCBI Taxonomy" id="87958"/>
    <lineage>
        <taxon>Eukaryota</taxon>
        <taxon>Metazoa</taxon>
        <taxon>Spiralia</taxon>
        <taxon>Lophotrochozoa</taxon>
        <taxon>Mollusca</taxon>
        <taxon>Gastropoda</taxon>
        <taxon>Patellogastropoda</taxon>
        <taxon>Patelloidea</taxon>
        <taxon>Patellidae</taxon>
        <taxon>Patella</taxon>
    </lineage>
</organism>
<feature type="chain" id="PRO_5042978296" description="Meckelin" evidence="2">
    <location>
        <begin position="22"/>
        <end position="981"/>
    </location>
</feature>
<dbReference type="SUPFAM" id="SSF57184">
    <property type="entry name" value="Growth factor receptor domain"/>
    <property type="match status" value="1"/>
</dbReference>
<evidence type="ECO:0008006" key="5">
    <source>
        <dbReference type="Google" id="ProtNLM"/>
    </source>
</evidence>
<dbReference type="PANTHER" id="PTHR21274">
    <property type="entry name" value="MECKELIN"/>
    <property type="match status" value="1"/>
</dbReference>
<keyword evidence="4" id="KW-1185">Reference proteome</keyword>
<dbReference type="InterPro" id="IPR009030">
    <property type="entry name" value="Growth_fac_rcpt_cys_sf"/>
</dbReference>
<feature type="transmembrane region" description="Helical" evidence="1">
    <location>
        <begin position="669"/>
        <end position="690"/>
    </location>
</feature>